<dbReference type="EMBL" id="JBDODL010006624">
    <property type="protein sequence ID" value="MES1923523.1"/>
    <property type="molecule type" value="Genomic_DNA"/>
</dbReference>
<keyword evidence="2" id="KW-1185">Reference proteome</keyword>
<name>A0ABV2AV27_9EUKA</name>
<reference evidence="1 2" key="1">
    <citation type="journal article" date="2024" name="BMC Biol.">
        <title>Comparative genomics of Ascetosporea gives new insight into the evolutionary basis for animal parasitism in Rhizaria.</title>
        <authorList>
            <person name="Hiltunen Thoren M."/>
            <person name="Onut-Brannstrom I."/>
            <person name="Alfjorden A."/>
            <person name="Peckova H."/>
            <person name="Swords F."/>
            <person name="Hooper C."/>
            <person name="Holzer A.S."/>
            <person name="Bass D."/>
            <person name="Burki F."/>
        </authorList>
    </citation>
    <scope>NUCLEOTIDE SEQUENCE [LARGE SCALE GENOMIC DNA]</scope>
    <source>
        <strain evidence="1">20-A016</strain>
    </source>
</reference>
<proteinExistence type="predicted"/>
<gene>
    <name evidence="1" type="ORF">MHBO_005107</name>
</gene>
<comment type="caution">
    <text evidence="1">The sequence shown here is derived from an EMBL/GenBank/DDBJ whole genome shotgun (WGS) entry which is preliminary data.</text>
</comment>
<dbReference type="Proteomes" id="UP001439008">
    <property type="component" value="Unassembled WGS sequence"/>
</dbReference>
<sequence>MDAVTQFFSAEKLQDGNIKKAYIKSFPRILMVTLKLDPSANAIKMSIPTEISLNSFGLLHDDTGFS</sequence>
<protein>
    <submittedName>
        <fullName evidence="1">Uncharacterized protein</fullName>
    </submittedName>
</protein>
<evidence type="ECO:0000313" key="2">
    <source>
        <dbReference type="Proteomes" id="UP001439008"/>
    </source>
</evidence>
<organism evidence="1 2">
    <name type="scientific">Bonamia ostreae</name>
    <dbReference type="NCBI Taxonomy" id="126728"/>
    <lineage>
        <taxon>Eukaryota</taxon>
        <taxon>Sar</taxon>
        <taxon>Rhizaria</taxon>
        <taxon>Endomyxa</taxon>
        <taxon>Ascetosporea</taxon>
        <taxon>Haplosporida</taxon>
        <taxon>Bonamia</taxon>
    </lineage>
</organism>
<evidence type="ECO:0000313" key="1">
    <source>
        <dbReference type="EMBL" id="MES1923523.1"/>
    </source>
</evidence>
<accession>A0ABV2AV27</accession>